<dbReference type="Proteomes" id="UP000011782">
    <property type="component" value="Unassembled WGS sequence"/>
</dbReference>
<proteinExistence type="predicted"/>
<accession>M3GYR2</accession>
<feature type="non-terminal residue" evidence="4">
    <location>
        <position position="156"/>
    </location>
</feature>
<dbReference type="PRINTS" id="PR00313">
    <property type="entry name" value="CABNDNGRPT"/>
</dbReference>
<dbReference type="SUPFAM" id="SSF51120">
    <property type="entry name" value="beta-Roll"/>
    <property type="match status" value="1"/>
</dbReference>
<dbReference type="Gene3D" id="2.150.10.10">
    <property type="entry name" value="Serralysin-like metalloprotease, C-terminal"/>
    <property type="match status" value="1"/>
</dbReference>
<dbReference type="InterPro" id="IPR018511">
    <property type="entry name" value="Hemolysin-typ_Ca-bd_CS"/>
</dbReference>
<evidence type="ECO:0000256" key="2">
    <source>
        <dbReference type="ARBA" id="ARBA00022525"/>
    </source>
</evidence>
<evidence type="ECO:0000259" key="3">
    <source>
        <dbReference type="Pfam" id="PF06594"/>
    </source>
</evidence>
<comment type="caution">
    <text evidence="4">The sequence shown here is derived from an EMBL/GenBank/DDBJ whole genome shotgun (WGS) entry which is preliminary data.</text>
</comment>
<evidence type="ECO:0000256" key="1">
    <source>
        <dbReference type="ARBA" id="ARBA00004613"/>
    </source>
</evidence>
<dbReference type="PANTHER" id="PTHR38340:SF1">
    <property type="entry name" value="S-LAYER PROTEIN"/>
    <property type="match status" value="1"/>
</dbReference>
<dbReference type="AlphaFoldDB" id="M3GYR2"/>
<feature type="domain" description="Haemolysin-type calcium binding-related" evidence="3">
    <location>
        <begin position="23"/>
        <end position="70"/>
    </location>
</feature>
<dbReference type="InterPro" id="IPR010566">
    <property type="entry name" value="Haemolys_ca-bd"/>
</dbReference>
<name>M3GYR2_9BACT</name>
<keyword evidence="2" id="KW-0964">Secreted</keyword>
<dbReference type="Pfam" id="PF06594">
    <property type="entry name" value="HCBP_related"/>
    <property type="match status" value="1"/>
</dbReference>
<dbReference type="PANTHER" id="PTHR38340">
    <property type="entry name" value="S-LAYER PROTEIN"/>
    <property type="match status" value="1"/>
</dbReference>
<gene>
    <name evidence="4" type="ORF">H740_05845</name>
</gene>
<sequence length="156" mass="16717">MKFKEGISKEDLIIERTVSYGRNLLISIKDTKDQITVYNMFLDNDSEGLFNRSGLINKLEFSDGSFLSAEDIKNMMLNSGSDKDTVMHGFYTDDVISGGSGNDTVYAKSGNDTLHGNKGDDALYGGAGNDILYGGEGNDGLYGSDGDDILDGGVGN</sequence>
<comment type="subcellular location">
    <subcellularLocation>
        <location evidence="1">Secreted</location>
    </subcellularLocation>
</comment>
<evidence type="ECO:0000313" key="4">
    <source>
        <dbReference type="EMBL" id="EMG30570.1"/>
    </source>
</evidence>
<dbReference type="GO" id="GO:0005576">
    <property type="term" value="C:extracellular region"/>
    <property type="evidence" value="ECO:0007669"/>
    <property type="project" value="UniProtKB-SubCell"/>
</dbReference>
<protein>
    <submittedName>
        <fullName evidence="4">Hemolysin-type calcium-binding domain-containing protein</fullName>
    </submittedName>
</protein>
<organism evidence="4 5">
    <name type="scientific">Campylobacter showae CC57C</name>
    <dbReference type="NCBI Taxonomy" id="1073353"/>
    <lineage>
        <taxon>Bacteria</taxon>
        <taxon>Pseudomonadati</taxon>
        <taxon>Campylobacterota</taxon>
        <taxon>Epsilonproteobacteria</taxon>
        <taxon>Campylobacterales</taxon>
        <taxon>Campylobacteraceae</taxon>
        <taxon>Campylobacter</taxon>
    </lineage>
</organism>
<dbReference type="InterPro" id="IPR050557">
    <property type="entry name" value="RTX_toxin/Mannuronan_C5-epim"/>
</dbReference>
<evidence type="ECO:0000313" key="5">
    <source>
        <dbReference type="Proteomes" id="UP000011782"/>
    </source>
</evidence>
<dbReference type="STRING" id="1073353.H740_05845"/>
<dbReference type="InterPro" id="IPR001343">
    <property type="entry name" value="Hemolysn_Ca-bd"/>
</dbReference>
<dbReference type="PROSITE" id="PS00330">
    <property type="entry name" value="HEMOLYSIN_CALCIUM"/>
    <property type="match status" value="2"/>
</dbReference>
<dbReference type="Pfam" id="PF00353">
    <property type="entry name" value="HemolysinCabind"/>
    <property type="match status" value="1"/>
</dbReference>
<reference evidence="4 5" key="1">
    <citation type="submission" date="2013-02" db="EMBL/GenBank/DDBJ databases">
        <title>Co-occurrence of anaerobic bacteria in colorectal carcinomas.</title>
        <authorList>
            <person name="Holt R.A."/>
            <person name="Warren R.L."/>
            <person name="Allen-Vercoe E."/>
            <person name="Pleasance S."/>
            <person name="Freeman D.J."/>
            <person name="Watson P."/>
            <person name="Moore R."/>
            <person name="Cochrane K."/>
        </authorList>
    </citation>
    <scope>NUCLEOTIDE SEQUENCE [LARGE SCALE GENOMIC DNA]</scope>
    <source>
        <strain evidence="4 5">CC57C</strain>
    </source>
</reference>
<dbReference type="GO" id="GO:0005509">
    <property type="term" value="F:calcium ion binding"/>
    <property type="evidence" value="ECO:0007669"/>
    <property type="project" value="InterPro"/>
</dbReference>
<dbReference type="InterPro" id="IPR011049">
    <property type="entry name" value="Serralysin-like_metalloprot_C"/>
</dbReference>
<dbReference type="EMBL" id="AOTD01000150">
    <property type="protein sequence ID" value="EMG30570.1"/>
    <property type="molecule type" value="Genomic_DNA"/>
</dbReference>